<proteinExistence type="predicted"/>
<keyword evidence="3" id="KW-1185">Reference proteome</keyword>
<gene>
    <name evidence="2" type="ORF">PoB_003584000</name>
</gene>
<organism evidence="2 3">
    <name type="scientific">Plakobranchus ocellatus</name>
    <dbReference type="NCBI Taxonomy" id="259542"/>
    <lineage>
        <taxon>Eukaryota</taxon>
        <taxon>Metazoa</taxon>
        <taxon>Spiralia</taxon>
        <taxon>Lophotrochozoa</taxon>
        <taxon>Mollusca</taxon>
        <taxon>Gastropoda</taxon>
        <taxon>Heterobranchia</taxon>
        <taxon>Euthyneura</taxon>
        <taxon>Panpulmonata</taxon>
        <taxon>Sacoglossa</taxon>
        <taxon>Placobranchoidea</taxon>
        <taxon>Plakobranchidae</taxon>
        <taxon>Plakobranchus</taxon>
    </lineage>
</organism>
<protein>
    <submittedName>
        <fullName evidence="2">Uncharacterized protein</fullName>
    </submittedName>
</protein>
<reference evidence="2 3" key="1">
    <citation type="journal article" date="2021" name="Elife">
        <title>Chloroplast acquisition without the gene transfer in kleptoplastic sea slugs, Plakobranchus ocellatus.</title>
        <authorList>
            <person name="Maeda T."/>
            <person name="Takahashi S."/>
            <person name="Yoshida T."/>
            <person name="Shimamura S."/>
            <person name="Takaki Y."/>
            <person name="Nagai Y."/>
            <person name="Toyoda A."/>
            <person name="Suzuki Y."/>
            <person name="Arimoto A."/>
            <person name="Ishii H."/>
            <person name="Satoh N."/>
            <person name="Nishiyama T."/>
            <person name="Hasebe M."/>
            <person name="Maruyama T."/>
            <person name="Minagawa J."/>
            <person name="Obokata J."/>
            <person name="Shigenobu S."/>
        </authorList>
    </citation>
    <scope>NUCLEOTIDE SEQUENCE [LARGE SCALE GENOMIC DNA]</scope>
</reference>
<comment type="caution">
    <text evidence="2">The sequence shown here is derived from an EMBL/GenBank/DDBJ whole genome shotgun (WGS) entry which is preliminary data.</text>
</comment>
<feature type="compositionally biased region" description="Low complexity" evidence="1">
    <location>
        <begin position="66"/>
        <end position="79"/>
    </location>
</feature>
<dbReference type="Proteomes" id="UP000735302">
    <property type="component" value="Unassembled WGS sequence"/>
</dbReference>
<evidence type="ECO:0000313" key="2">
    <source>
        <dbReference type="EMBL" id="GFO09335.1"/>
    </source>
</evidence>
<evidence type="ECO:0000313" key="3">
    <source>
        <dbReference type="Proteomes" id="UP000735302"/>
    </source>
</evidence>
<sequence>MHVMQSLDRYNCGAKLESNKETSRGRDRKSAGGDSKLENANLVSQVNKDDGGQAHTSKAINKTRFSPLGSGSSSSITSKAKSDGLRLIREKMKTRCVTHFTQNSYEQLAGKNTEAI</sequence>
<accession>A0AAV4APP8</accession>
<dbReference type="AlphaFoldDB" id="A0AAV4APP8"/>
<feature type="region of interest" description="Disordered" evidence="1">
    <location>
        <begin position="1"/>
        <end position="83"/>
    </location>
</feature>
<dbReference type="EMBL" id="BLXT01004061">
    <property type="protein sequence ID" value="GFO09335.1"/>
    <property type="molecule type" value="Genomic_DNA"/>
</dbReference>
<feature type="compositionally biased region" description="Polar residues" evidence="1">
    <location>
        <begin position="54"/>
        <end position="64"/>
    </location>
</feature>
<feature type="compositionally biased region" description="Basic and acidic residues" evidence="1">
    <location>
        <begin position="17"/>
        <end position="37"/>
    </location>
</feature>
<name>A0AAV4APP8_9GAST</name>
<evidence type="ECO:0000256" key="1">
    <source>
        <dbReference type="SAM" id="MobiDB-lite"/>
    </source>
</evidence>